<reference evidence="1" key="1">
    <citation type="submission" date="2019-04" db="EMBL/GenBank/DDBJ databases">
        <title>Evolution of Biomass-Degrading Anaerobic Consortia Revealed by Metagenomics.</title>
        <authorList>
            <person name="Peng X."/>
        </authorList>
    </citation>
    <scope>NUCLEOTIDE SEQUENCE</scope>
    <source>
        <strain evidence="1">SIG141</strain>
    </source>
</reference>
<sequence length="142" mass="17599">MMYMYRQNCMMMDRYANYARQLEEAYNDLYQTHLEMKRQFAQLRDYFRHPDEARFEACRTMLAKHKIVDKTVRPESFAKDRPDDYNRYKYYKLAIKGQYYYIEYLKAVLRNNNVDFKKKQSFNTLQFDNLDQLIEQVVNEKD</sequence>
<accession>A0A928GGI7</accession>
<comment type="caution">
    <text evidence="1">The sequence shown here is derived from an EMBL/GenBank/DDBJ whole genome shotgun (WGS) entry which is preliminary data.</text>
</comment>
<name>A0A928GGI7_XYLRU</name>
<evidence type="ECO:0000313" key="1">
    <source>
        <dbReference type="EMBL" id="MBE6266057.1"/>
    </source>
</evidence>
<organism evidence="1 2">
    <name type="scientific">Xylanibacter ruminicola</name>
    <name type="common">Prevotella ruminicola</name>
    <dbReference type="NCBI Taxonomy" id="839"/>
    <lineage>
        <taxon>Bacteria</taxon>
        <taxon>Pseudomonadati</taxon>
        <taxon>Bacteroidota</taxon>
        <taxon>Bacteroidia</taxon>
        <taxon>Bacteroidales</taxon>
        <taxon>Prevotellaceae</taxon>
        <taxon>Xylanibacter</taxon>
    </lineage>
</organism>
<gene>
    <name evidence="1" type="ORF">E7102_06275</name>
</gene>
<dbReference type="AlphaFoldDB" id="A0A928GGI7"/>
<dbReference type="EMBL" id="SUYD01000006">
    <property type="protein sequence ID" value="MBE6266057.1"/>
    <property type="molecule type" value="Genomic_DNA"/>
</dbReference>
<dbReference type="Proteomes" id="UP000763088">
    <property type="component" value="Unassembled WGS sequence"/>
</dbReference>
<evidence type="ECO:0000313" key="2">
    <source>
        <dbReference type="Proteomes" id="UP000763088"/>
    </source>
</evidence>
<protein>
    <submittedName>
        <fullName evidence="1">Uncharacterized protein</fullName>
    </submittedName>
</protein>
<proteinExistence type="predicted"/>